<proteinExistence type="predicted"/>
<dbReference type="EMBL" id="CAUYUJ010006059">
    <property type="protein sequence ID" value="CAK0815979.1"/>
    <property type="molecule type" value="Genomic_DNA"/>
</dbReference>
<feature type="non-terminal residue" evidence="2">
    <location>
        <position position="314"/>
    </location>
</feature>
<reference evidence="2" key="1">
    <citation type="submission" date="2023-10" db="EMBL/GenBank/DDBJ databases">
        <authorList>
            <person name="Chen Y."/>
            <person name="Shah S."/>
            <person name="Dougan E. K."/>
            <person name="Thang M."/>
            <person name="Chan C."/>
        </authorList>
    </citation>
    <scope>NUCLEOTIDE SEQUENCE [LARGE SCALE GENOMIC DNA]</scope>
</reference>
<comment type="caution">
    <text evidence="2">The sequence shown here is derived from an EMBL/GenBank/DDBJ whole genome shotgun (WGS) entry which is preliminary data.</text>
</comment>
<organism evidence="2 3">
    <name type="scientific">Prorocentrum cordatum</name>
    <dbReference type="NCBI Taxonomy" id="2364126"/>
    <lineage>
        <taxon>Eukaryota</taxon>
        <taxon>Sar</taxon>
        <taxon>Alveolata</taxon>
        <taxon>Dinophyceae</taxon>
        <taxon>Prorocentrales</taxon>
        <taxon>Prorocentraceae</taxon>
        <taxon>Prorocentrum</taxon>
    </lineage>
</organism>
<keyword evidence="3" id="KW-1185">Reference proteome</keyword>
<sequence>SRGRLEGGRGPKAAQSSRSRPREGGHGPVAGTLPARVRAVTPRERARPGQQPQGAAREEAARLHRRSRRATTPRPSVRAGRAHAGRCGGGRASLAGAAAAGERRLGRAQPHSAYVDVVLQGASAPSGVPQPVVLRARVKAMSKAISVAEVSRRCAEELGLLTRSSSVLRGMAEEGPHRRDAPELEIRLDLLRKVDTVVEGHDEAMEMILSQLRHLELQVGLENQDEVFTEENIKKILAAEQELKMDTNLYAGHLNDAARNLDNALDTEARTMEELYRAEQAENRYKGYPHNGIATGYTGYKSGAIDLRGAGWLT</sequence>
<feature type="region of interest" description="Disordered" evidence="1">
    <location>
        <begin position="1"/>
        <end position="92"/>
    </location>
</feature>
<name>A0ABN9RDH2_9DINO</name>
<evidence type="ECO:0000256" key="1">
    <source>
        <dbReference type="SAM" id="MobiDB-lite"/>
    </source>
</evidence>
<accession>A0ABN9RDH2</accession>
<evidence type="ECO:0000313" key="3">
    <source>
        <dbReference type="Proteomes" id="UP001189429"/>
    </source>
</evidence>
<evidence type="ECO:0000313" key="2">
    <source>
        <dbReference type="EMBL" id="CAK0815979.1"/>
    </source>
</evidence>
<feature type="non-terminal residue" evidence="2">
    <location>
        <position position="1"/>
    </location>
</feature>
<gene>
    <name evidence="2" type="ORF">PCOR1329_LOCUS19088</name>
</gene>
<dbReference type="Proteomes" id="UP001189429">
    <property type="component" value="Unassembled WGS sequence"/>
</dbReference>
<protein>
    <submittedName>
        <fullName evidence="2">Uncharacterized protein</fullName>
    </submittedName>
</protein>